<accession>A0ABU3K380</accession>
<organism evidence="2 3">
    <name type="scientific">Candidatus Nitronereus thalassa</name>
    <dbReference type="NCBI Taxonomy" id="3020898"/>
    <lineage>
        <taxon>Bacteria</taxon>
        <taxon>Pseudomonadati</taxon>
        <taxon>Nitrospirota</taxon>
        <taxon>Nitrospiria</taxon>
        <taxon>Nitrospirales</taxon>
        <taxon>Nitrospiraceae</taxon>
        <taxon>Candidatus Nitronereus</taxon>
    </lineage>
</organism>
<evidence type="ECO:0000313" key="2">
    <source>
        <dbReference type="EMBL" id="MDT7040829.1"/>
    </source>
</evidence>
<gene>
    <name evidence="2" type="ORF">PPG34_00615</name>
</gene>
<name>A0ABU3K380_9BACT</name>
<dbReference type="Proteomes" id="UP001250932">
    <property type="component" value="Unassembled WGS sequence"/>
</dbReference>
<dbReference type="SUPFAM" id="SSF47413">
    <property type="entry name" value="lambda repressor-like DNA-binding domains"/>
    <property type="match status" value="1"/>
</dbReference>
<dbReference type="CDD" id="cd00093">
    <property type="entry name" value="HTH_XRE"/>
    <property type="match status" value="1"/>
</dbReference>
<dbReference type="Pfam" id="PF13560">
    <property type="entry name" value="HTH_31"/>
    <property type="match status" value="1"/>
</dbReference>
<dbReference type="SMART" id="SM00530">
    <property type="entry name" value="HTH_XRE"/>
    <property type="match status" value="1"/>
</dbReference>
<evidence type="ECO:0000313" key="3">
    <source>
        <dbReference type="Proteomes" id="UP001250932"/>
    </source>
</evidence>
<proteinExistence type="predicted"/>
<dbReference type="InterPro" id="IPR010982">
    <property type="entry name" value="Lambda_DNA-bd_dom_sf"/>
</dbReference>
<dbReference type="InterPro" id="IPR001387">
    <property type="entry name" value="Cro/C1-type_HTH"/>
</dbReference>
<dbReference type="Gene3D" id="1.10.260.40">
    <property type="entry name" value="lambda repressor-like DNA-binding domains"/>
    <property type="match status" value="1"/>
</dbReference>
<sequence length="83" mass="9459">MRIYSASPMLRTKNQHSLRIRSELTRRGWTMADVARRVGCHRSLVTRTVSGETYSPRVVRLLAKIIGVPKKELFPGQVPPRST</sequence>
<comment type="caution">
    <text evidence="2">The sequence shown here is derived from an EMBL/GenBank/DDBJ whole genome shotgun (WGS) entry which is preliminary data.</text>
</comment>
<dbReference type="PROSITE" id="PS50943">
    <property type="entry name" value="HTH_CROC1"/>
    <property type="match status" value="1"/>
</dbReference>
<reference evidence="2 3" key="1">
    <citation type="journal article" date="2023" name="ISME J.">
        <title>Cultivation and genomic characterization of novel and ubiquitous marine nitrite-oxidizing bacteria from the Nitrospirales.</title>
        <authorList>
            <person name="Mueller A.J."/>
            <person name="Daebeler A."/>
            <person name="Herbold C.W."/>
            <person name="Kirkegaard R.H."/>
            <person name="Daims H."/>
        </authorList>
    </citation>
    <scope>NUCLEOTIDE SEQUENCE [LARGE SCALE GENOMIC DNA]</scope>
    <source>
        <strain evidence="2 3">EB</strain>
    </source>
</reference>
<protein>
    <submittedName>
        <fullName evidence="2">Helix-turn-helix domain-containing protein</fullName>
    </submittedName>
</protein>
<keyword evidence="3" id="KW-1185">Reference proteome</keyword>
<evidence type="ECO:0000259" key="1">
    <source>
        <dbReference type="PROSITE" id="PS50943"/>
    </source>
</evidence>
<feature type="domain" description="HTH cro/C1-type" evidence="1">
    <location>
        <begin position="20"/>
        <end position="73"/>
    </location>
</feature>
<dbReference type="EMBL" id="JAQOUE010000001">
    <property type="protein sequence ID" value="MDT7040829.1"/>
    <property type="molecule type" value="Genomic_DNA"/>
</dbReference>
<dbReference type="RefSeq" id="WP_313831188.1">
    <property type="nucleotide sequence ID" value="NZ_JAQOUE010000001.1"/>
</dbReference>